<dbReference type="InterPro" id="IPR014100">
    <property type="entry name" value="GTP-bd_Obg/CgtA"/>
</dbReference>
<evidence type="ECO:0000256" key="5">
    <source>
        <dbReference type="ARBA" id="ARBA00022801"/>
    </source>
</evidence>
<keyword evidence="3 8" id="KW-0479">Metal-binding</keyword>
<dbReference type="PROSITE" id="PS00905">
    <property type="entry name" value="GTP1_OBG"/>
    <property type="match status" value="1"/>
</dbReference>
<evidence type="ECO:0000256" key="7">
    <source>
        <dbReference type="ARBA" id="ARBA00023134"/>
    </source>
</evidence>
<feature type="binding site" evidence="8">
    <location>
        <begin position="288"/>
        <end position="291"/>
    </location>
    <ligand>
        <name>GTP</name>
        <dbReference type="ChEBI" id="CHEBI:37565"/>
    </ligand>
</feature>
<dbReference type="AlphaFoldDB" id="F3Z368"/>
<feature type="domain" description="Obg" evidence="11">
    <location>
        <begin position="1"/>
        <end position="162"/>
    </location>
</feature>
<organism evidence="12 13">
    <name type="scientific">Desulfocurvibacter africanus subsp. africanus str. Walvis Bay</name>
    <dbReference type="NCBI Taxonomy" id="690850"/>
    <lineage>
        <taxon>Bacteria</taxon>
        <taxon>Pseudomonadati</taxon>
        <taxon>Thermodesulfobacteriota</taxon>
        <taxon>Desulfovibrionia</taxon>
        <taxon>Desulfovibrionales</taxon>
        <taxon>Desulfovibrionaceae</taxon>
        <taxon>Desulfocurvibacter</taxon>
    </lineage>
</organism>
<dbReference type="Gene3D" id="3.40.50.300">
    <property type="entry name" value="P-loop containing nucleotide triphosphate hydrolases"/>
    <property type="match status" value="1"/>
</dbReference>
<feature type="binding site" evidence="8">
    <location>
        <begin position="216"/>
        <end position="219"/>
    </location>
    <ligand>
        <name>GTP</name>
        <dbReference type="ChEBI" id="CHEBI:37565"/>
    </ligand>
</feature>
<reference evidence="12 13" key="1">
    <citation type="journal article" date="2011" name="J. Bacteriol.">
        <title>Genome sequence of the mercury-methylating and pleomorphic Desulfovibrio africanus Strain Walvis Bay.</title>
        <authorList>
            <person name="Brown S.D."/>
            <person name="Wall J.D."/>
            <person name="Kucken A.M."/>
            <person name="Gilmour C.C."/>
            <person name="Podar M."/>
            <person name="Brandt C.C."/>
            <person name="Teshima H."/>
            <person name="Detter J.C."/>
            <person name="Han C.S."/>
            <person name="Land M.L."/>
            <person name="Lucas S."/>
            <person name="Han J."/>
            <person name="Pennacchio L."/>
            <person name="Nolan M."/>
            <person name="Pitluck S."/>
            <person name="Woyke T."/>
            <person name="Goodwin L."/>
            <person name="Palumbo A.V."/>
            <person name="Elias D.A."/>
        </authorList>
    </citation>
    <scope>NUCLEOTIDE SEQUENCE [LARGE SCALE GENOMIC DNA]</scope>
    <source>
        <strain evidence="12 13">Walvis Bay</strain>
    </source>
</reference>
<dbReference type="HAMAP" id="MF_01454">
    <property type="entry name" value="GTPase_Obg"/>
    <property type="match status" value="1"/>
</dbReference>
<dbReference type="PROSITE" id="PS51883">
    <property type="entry name" value="OBG"/>
    <property type="match status" value="1"/>
</dbReference>
<dbReference type="CDD" id="cd01898">
    <property type="entry name" value="Obg"/>
    <property type="match status" value="1"/>
</dbReference>
<dbReference type="GO" id="GO:0043022">
    <property type="term" value="F:ribosome binding"/>
    <property type="evidence" value="ECO:0007669"/>
    <property type="project" value="UniProtKB-ARBA"/>
</dbReference>
<evidence type="ECO:0000256" key="9">
    <source>
        <dbReference type="SAM" id="MobiDB-lite"/>
    </source>
</evidence>
<feature type="binding site" evidence="8">
    <location>
        <position position="196"/>
    </location>
    <ligand>
        <name>Mg(2+)</name>
        <dbReference type="ChEBI" id="CHEBI:18420"/>
    </ligand>
</feature>
<dbReference type="FunFam" id="2.70.210.12:FF:000001">
    <property type="entry name" value="GTPase Obg"/>
    <property type="match status" value="1"/>
</dbReference>
<evidence type="ECO:0000256" key="8">
    <source>
        <dbReference type="HAMAP-Rule" id="MF_01454"/>
    </source>
</evidence>
<dbReference type="InterPro" id="IPR006074">
    <property type="entry name" value="GTP1-OBG_CS"/>
</dbReference>
<dbReference type="GO" id="GO:0005525">
    <property type="term" value="F:GTP binding"/>
    <property type="evidence" value="ECO:0007669"/>
    <property type="project" value="UniProtKB-UniRule"/>
</dbReference>
<evidence type="ECO:0000259" key="10">
    <source>
        <dbReference type="PROSITE" id="PS51710"/>
    </source>
</evidence>
<dbReference type="KEGG" id="daf:Desaf_1983"/>
<dbReference type="InterPro" id="IPR006169">
    <property type="entry name" value="GTP1_OBG_dom"/>
</dbReference>
<sequence length="414" mass="45421">MRFIDEARISVKAGDGGRGCVSFRREKYVPRGGPDGGDGGSGGDVIFRAEPRLLTLYDFRLKRMYEAKRGQHGMGSQRYGKAADDLYVDVPVGTLLFELQKDGSERLLADLSEPGQEHVVAKGGRGGKGNLHFKSSTMRAPRFAQPGEEGEERTLRMELKILADVGLLGLPNAGKSTFIAAVSAARPKIAPYPFTTLSPNLGVIEDDKGRQLVIADIPGLIEGASEGQGLGHRFLKHVERTRFLVHILSVEEVHLEDENPLVGFELLDEELAAYDPELGRKPQVRVLNKIDLWSEEQLLALKQATKARGEQVFLVSALRGDGLEELLDEIWRRAQAEWARAAERPAPLVQPAWRAAASGEESTGEDEREELPWVECPAEPSEDGQDCCGDLSDEEGDEAEERAGQEEDRGSDVS</sequence>
<comment type="similarity">
    <text evidence="1 8">Belongs to the TRAFAC class OBG-HflX-like GTPase superfamily. OBG GTPase family.</text>
</comment>
<dbReference type="Pfam" id="PF01926">
    <property type="entry name" value="MMR_HSR1"/>
    <property type="match status" value="1"/>
</dbReference>
<dbReference type="Proteomes" id="UP000007844">
    <property type="component" value="Chromosome"/>
</dbReference>
<dbReference type="InterPro" id="IPR045086">
    <property type="entry name" value="OBG_GTPase"/>
</dbReference>
<dbReference type="NCBIfam" id="TIGR02729">
    <property type="entry name" value="Obg_CgtA"/>
    <property type="match status" value="1"/>
</dbReference>
<dbReference type="PROSITE" id="PS51710">
    <property type="entry name" value="G_OBG"/>
    <property type="match status" value="1"/>
</dbReference>
<dbReference type="EC" id="3.6.5.-" evidence="8"/>
<feature type="binding site" evidence="8">
    <location>
        <begin position="194"/>
        <end position="198"/>
    </location>
    <ligand>
        <name>GTP</name>
        <dbReference type="ChEBI" id="CHEBI:37565"/>
    </ligand>
</feature>
<dbReference type="PIRSF" id="PIRSF002401">
    <property type="entry name" value="GTP_bd_Obg/CgtA"/>
    <property type="match status" value="1"/>
</dbReference>
<protein>
    <recommendedName>
        <fullName evidence="8">GTPase Obg</fullName>
        <ecNumber evidence="8">3.6.5.-</ecNumber>
    </recommendedName>
    <alternativeName>
        <fullName evidence="8">GTP-binding protein Obg</fullName>
    </alternativeName>
</protein>
<proteinExistence type="inferred from homology"/>
<dbReference type="PANTHER" id="PTHR11702:SF31">
    <property type="entry name" value="MITOCHONDRIAL RIBOSOME-ASSOCIATED GTPASE 2"/>
    <property type="match status" value="1"/>
</dbReference>
<dbReference type="HOGENOM" id="CLU_011747_2_0_7"/>
<dbReference type="GO" id="GO:0042254">
    <property type="term" value="P:ribosome biogenesis"/>
    <property type="evidence" value="ECO:0007669"/>
    <property type="project" value="UniProtKB-UniRule"/>
</dbReference>
<feature type="binding site" evidence="8">
    <location>
        <begin position="169"/>
        <end position="176"/>
    </location>
    <ligand>
        <name>GTP</name>
        <dbReference type="ChEBI" id="CHEBI:37565"/>
    </ligand>
</feature>
<evidence type="ECO:0000259" key="11">
    <source>
        <dbReference type="PROSITE" id="PS51883"/>
    </source>
</evidence>
<dbReference type="InterPro" id="IPR031167">
    <property type="entry name" value="G_OBG"/>
</dbReference>
<dbReference type="SUPFAM" id="SSF52540">
    <property type="entry name" value="P-loop containing nucleoside triphosphate hydrolases"/>
    <property type="match status" value="1"/>
</dbReference>
<evidence type="ECO:0000256" key="3">
    <source>
        <dbReference type="ARBA" id="ARBA00022723"/>
    </source>
</evidence>
<comment type="cofactor">
    <cofactor evidence="8">
        <name>Mg(2+)</name>
        <dbReference type="ChEBI" id="CHEBI:18420"/>
    </cofactor>
</comment>
<feature type="region of interest" description="Disordered" evidence="9">
    <location>
        <begin position="120"/>
        <end position="150"/>
    </location>
</feature>
<dbReference type="Gene3D" id="2.70.210.12">
    <property type="entry name" value="GTP1/OBG domain"/>
    <property type="match status" value="1"/>
</dbReference>
<keyword evidence="2 8" id="KW-0963">Cytoplasm</keyword>
<evidence type="ECO:0000313" key="13">
    <source>
        <dbReference type="Proteomes" id="UP000007844"/>
    </source>
</evidence>
<dbReference type="eggNOG" id="COG0536">
    <property type="taxonomic scope" value="Bacteria"/>
</dbReference>
<feature type="compositionally biased region" description="Acidic residues" evidence="9">
    <location>
        <begin position="380"/>
        <end position="400"/>
    </location>
</feature>
<dbReference type="GO" id="GO:0003924">
    <property type="term" value="F:GTPase activity"/>
    <property type="evidence" value="ECO:0007669"/>
    <property type="project" value="UniProtKB-UniRule"/>
</dbReference>
<dbReference type="Pfam" id="PF01018">
    <property type="entry name" value="GTP1_OBG"/>
    <property type="match status" value="1"/>
</dbReference>
<dbReference type="InterPro" id="IPR006073">
    <property type="entry name" value="GTP-bd"/>
</dbReference>
<dbReference type="InterPro" id="IPR036726">
    <property type="entry name" value="GTP1_OBG_dom_sf"/>
</dbReference>
<evidence type="ECO:0000313" key="12">
    <source>
        <dbReference type="EMBL" id="EGJ50312.1"/>
    </source>
</evidence>
<gene>
    <name evidence="8" type="primary">obg</name>
    <name evidence="12" type="ORF">Desaf_1983</name>
</gene>
<evidence type="ECO:0000256" key="6">
    <source>
        <dbReference type="ARBA" id="ARBA00022842"/>
    </source>
</evidence>
<dbReference type="NCBIfam" id="NF008955">
    <property type="entry name" value="PRK12297.1"/>
    <property type="match status" value="1"/>
</dbReference>
<feature type="region of interest" description="Disordered" evidence="9">
    <location>
        <begin position="350"/>
        <end position="414"/>
    </location>
</feature>
<keyword evidence="4 8" id="KW-0547">Nucleotide-binding</keyword>
<dbReference type="RefSeq" id="WP_014260061.1">
    <property type="nucleotide sequence ID" value="NC_016629.1"/>
</dbReference>
<keyword evidence="6 8" id="KW-0460">Magnesium</keyword>
<dbReference type="NCBIfam" id="NF008956">
    <property type="entry name" value="PRK12299.1"/>
    <property type="match status" value="1"/>
</dbReference>
<accession>F3Z368</accession>
<evidence type="ECO:0000256" key="4">
    <source>
        <dbReference type="ARBA" id="ARBA00022741"/>
    </source>
</evidence>
<feature type="compositionally biased region" description="Basic and acidic residues" evidence="9">
    <location>
        <begin position="401"/>
        <end position="414"/>
    </location>
</feature>
<feature type="binding site" evidence="8">
    <location>
        <position position="176"/>
    </location>
    <ligand>
        <name>Mg(2+)</name>
        <dbReference type="ChEBI" id="CHEBI:18420"/>
    </ligand>
</feature>
<keyword evidence="5 8" id="KW-0378">Hydrolase</keyword>
<dbReference type="PRINTS" id="PR00326">
    <property type="entry name" value="GTP1OBG"/>
</dbReference>
<feature type="domain" description="OBG-type G" evidence="10">
    <location>
        <begin position="163"/>
        <end position="335"/>
    </location>
</feature>
<feature type="binding site" evidence="8">
    <location>
        <begin position="316"/>
        <end position="318"/>
    </location>
    <ligand>
        <name>GTP</name>
        <dbReference type="ChEBI" id="CHEBI:37565"/>
    </ligand>
</feature>
<comment type="subcellular location">
    <subcellularLocation>
        <location evidence="8">Cytoplasm</location>
    </subcellularLocation>
</comment>
<dbReference type="EMBL" id="CP003221">
    <property type="protein sequence ID" value="EGJ50312.1"/>
    <property type="molecule type" value="Genomic_DNA"/>
</dbReference>
<dbReference type="InterPro" id="IPR027417">
    <property type="entry name" value="P-loop_NTPase"/>
</dbReference>
<evidence type="ECO:0000256" key="1">
    <source>
        <dbReference type="ARBA" id="ARBA00007699"/>
    </source>
</evidence>
<dbReference type="GO" id="GO:0005737">
    <property type="term" value="C:cytoplasm"/>
    <property type="evidence" value="ECO:0007669"/>
    <property type="project" value="UniProtKB-SubCell"/>
</dbReference>
<dbReference type="PANTHER" id="PTHR11702">
    <property type="entry name" value="DEVELOPMENTALLY REGULATED GTP-BINDING PROTEIN-RELATED"/>
    <property type="match status" value="1"/>
</dbReference>
<dbReference type="STRING" id="690850.Desaf_1983"/>
<keyword evidence="7 8" id="KW-0342">GTP-binding</keyword>
<keyword evidence="13" id="KW-1185">Reference proteome</keyword>
<name>F3Z368_DESAF</name>
<comment type="function">
    <text evidence="8">An essential GTPase which binds GTP, GDP and possibly (p)ppGpp with moderate affinity, with high nucleotide exchange rates and a fairly low GTP hydrolysis rate. Plays a role in control of the cell cycle, stress response, ribosome biogenesis and in those bacteria that undergo differentiation, in morphogenesis control.</text>
</comment>
<comment type="subunit">
    <text evidence="8">Monomer.</text>
</comment>
<dbReference type="SUPFAM" id="SSF82051">
    <property type="entry name" value="Obg GTP-binding protein N-terminal domain"/>
    <property type="match status" value="1"/>
</dbReference>
<evidence type="ECO:0000256" key="2">
    <source>
        <dbReference type="ARBA" id="ARBA00022490"/>
    </source>
</evidence>
<dbReference type="GO" id="GO:0000287">
    <property type="term" value="F:magnesium ion binding"/>
    <property type="evidence" value="ECO:0007669"/>
    <property type="project" value="InterPro"/>
</dbReference>